<name>F4Q0W7_CACFS</name>
<sequence length="1254" mass="138361">MRGGSLDVPANVAIHTDIVSHHAIKTSATLAKPNLFSSKDVNVDELRYPDPDVPAGAAFVAALALDFGMARINADVYRTVDIYNPLDIPIFAQLFDLDLESLVANYKIKHGIDKLENTNNCMDGEASTDDDEDKDGDNINNDSSDFIKRQQSHFHPLVLKKTKDQHSIYFDDIDKPAAQQAAGKQPSSSSSGRNKIFSLKRSGAENMMFIAPKSTVAFGPIKFHPLNYTSYNAIVYLKNNYTYLQPIFLTGHGGGGRLLVVDSDTHMSNSILLDLNKTHLSPCIFQRHNVEVDINSDILIDSKKVVNSQNTNRIEVSKSFTIVNTGNLILEIKDIFINDFKCNGFGFKVLNCNELKGLSINEGEMFKIQVSYEPDFSTSMLKKELVIKTNQESFGFNLIGTFPHEFLPLCTHLQPSFFYDYPAKVIFILSMVILFFMLILLSFIKPVGHKRKSLLQRIVARITATRIRWSTSVTTASLTAASGRELLTSGGGGVDSPTSSYHHGGSRDNHNHHHHISASVIPKSPDKSSSSSNEKNNNKTTVNKKERLTNRKIKSSNEDNSNSSRKNSSSSKSLNHNHHHHQQHQVMTTTTTTTTVLEEDKFEDSIVIQQQQEKEKDLLLAARSPLSESLDDISMSSHDNLGAILEDGVDNPTTPTEDLTPRSIDDEPTTTIVQQDHVEKIDASTITSTMTTKTTTIVISSTSLEDVVSNNNDKSKNEQQQHQQPSTSVVVVETIKQKHQQQKEDKPLLVVQADKKVAEVVVPSIQTVTSTTAPPSSASSKPQQKKKNTKHQQQQQQQQSLKISSDQSNDENVNTNKTNNHNHNGVNLNLSSSGSGSNIPIVASSSSSSTTDSSLTSTTPAYFGKKKYHKDNNSSAFLPANPPPPGSAKPVREPKKKYEKPQKQTTGKVVYVPKVPQPTTQPTTQQPPISTPTLQQPLPYSQQQQQQQNSVYLQYLQQQQQQQQKLQLQLQQQQQQQQSYSPFSNNGQFDYNPFISTSPPPQSTSSSSTSSNPSLLNTYNPFSFSPRPSTNNNNNTTTTTSPTSTSTSTLIQPSWFTNMNNLLAVDSSNNQQQQQQVMKSNTSPSHHQYHNNSLWRDQFGVIGSGKVSTTTSPNHTNNNSSSDLLMSSSATPSYRDLMPNTNLTSFLQQHSTVGTNTPINNNNNNSNNTSTTMTAGGVNPTTTTTTTVTNNNTTSGVYSPSYDLFANQMFGFSQPSSTQTTPTSVPSIANISTLTKFNLNHGYENGDDNDQQQQ</sequence>
<dbReference type="GeneID" id="14870522"/>
<feature type="region of interest" description="Disordered" evidence="1">
    <location>
        <begin position="768"/>
        <end position="835"/>
    </location>
</feature>
<keyword evidence="2" id="KW-1133">Transmembrane helix</keyword>
<reference evidence="5" key="1">
    <citation type="journal article" date="2011" name="Genome Res.">
        <title>Phylogeny-wide analysis of social amoeba genomes highlights ancient origins for complex intercellular communication.</title>
        <authorList>
            <person name="Heidel A.J."/>
            <person name="Lawal H.M."/>
            <person name="Felder M."/>
            <person name="Schilde C."/>
            <person name="Helps N.R."/>
            <person name="Tunggal B."/>
            <person name="Rivero F."/>
            <person name="John U."/>
            <person name="Schleicher M."/>
            <person name="Eichinger L."/>
            <person name="Platzer M."/>
            <person name="Noegel A.A."/>
            <person name="Schaap P."/>
            <person name="Gloeckner G."/>
        </authorList>
    </citation>
    <scope>NUCLEOTIDE SEQUENCE [LARGE SCALE GENOMIC DNA]</scope>
    <source>
        <strain evidence="5">SH3</strain>
    </source>
</reference>
<dbReference type="EMBL" id="GL883018">
    <property type="protein sequence ID" value="EGG18468.1"/>
    <property type="molecule type" value="Genomic_DNA"/>
</dbReference>
<feature type="compositionally biased region" description="Polar residues" evidence="1">
    <location>
        <begin position="1077"/>
        <end position="1090"/>
    </location>
</feature>
<dbReference type="PANTHER" id="PTHR22050:SF0">
    <property type="entry name" value="TRANSMEMBRANE PROTEIN 131 HOMOLOG"/>
    <property type="match status" value="1"/>
</dbReference>
<organism evidence="4 5">
    <name type="scientific">Cavenderia fasciculata</name>
    <name type="common">Slime mold</name>
    <name type="synonym">Dictyostelium fasciculatum</name>
    <dbReference type="NCBI Taxonomy" id="261658"/>
    <lineage>
        <taxon>Eukaryota</taxon>
        <taxon>Amoebozoa</taxon>
        <taxon>Evosea</taxon>
        <taxon>Eumycetozoa</taxon>
        <taxon>Dictyostelia</taxon>
        <taxon>Acytosteliales</taxon>
        <taxon>Cavenderiaceae</taxon>
        <taxon>Cavenderia</taxon>
    </lineage>
</organism>
<evidence type="ECO:0000313" key="4">
    <source>
        <dbReference type="EMBL" id="EGG18468.1"/>
    </source>
</evidence>
<keyword evidence="2" id="KW-0812">Transmembrane</keyword>
<feature type="compositionally biased region" description="Low complexity" evidence="1">
    <location>
        <begin position="917"/>
        <end position="943"/>
    </location>
</feature>
<feature type="compositionally biased region" description="Low complexity" evidence="1">
    <location>
        <begin position="558"/>
        <end position="574"/>
    </location>
</feature>
<feature type="region of interest" description="Disordered" evidence="1">
    <location>
        <begin position="864"/>
        <end position="943"/>
    </location>
</feature>
<evidence type="ECO:0000259" key="3">
    <source>
        <dbReference type="Pfam" id="PF24501"/>
    </source>
</evidence>
<feature type="compositionally biased region" description="Low complexity" evidence="1">
    <location>
        <begin position="1108"/>
        <end position="1124"/>
    </location>
</feature>
<feature type="region of interest" description="Disordered" evidence="1">
    <location>
        <begin position="646"/>
        <end position="666"/>
    </location>
</feature>
<feature type="compositionally biased region" description="Acidic residues" evidence="1">
    <location>
        <begin position="126"/>
        <end position="135"/>
    </location>
</feature>
<dbReference type="AlphaFoldDB" id="F4Q0W7"/>
<protein>
    <recommendedName>
        <fullName evidence="3">TMEM131L fifth Ig-like domain-containing protein</fullName>
    </recommendedName>
</protein>
<dbReference type="OrthoDB" id="21213at2759"/>
<keyword evidence="5" id="KW-1185">Reference proteome</keyword>
<feature type="domain" description="TMEM131L fifth Ig-like" evidence="3">
    <location>
        <begin position="324"/>
        <end position="391"/>
    </location>
</feature>
<feature type="region of interest" description="Disordered" evidence="1">
    <location>
        <begin position="977"/>
        <end position="1050"/>
    </location>
</feature>
<evidence type="ECO:0000313" key="5">
    <source>
        <dbReference type="Proteomes" id="UP000007797"/>
    </source>
</evidence>
<dbReference type="PANTHER" id="PTHR22050">
    <property type="entry name" value="RW1 PROTEIN HOMOLOG"/>
    <property type="match status" value="1"/>
</dbReference>
<dbReference type="OMA" id="PRSYTHI"/>
<dbReference type="KEGG" id="dfa:DFA_03962"/>
<feature type="region of interest" description="Disordered" evidence="1">
    <location>
        <begin position="1105"/>
        <end position="1124"/>
    </location>
</feature>
<dbReference type="InterPro" id="IPR055437">
    <property type="entry name" value="TMEM131L_Ig_5"/>
</dbReference>
<feature type="region of interest" description="Disordered" evidence="1">
    <location>
        <begin position="708"/>
        <end position="727"/>
    </location>
</feature>
<evidence type="ECO:0000256" key="1">
    <source>
        <dbReference type="SAM" id="MobiDB-lite"/>
    </source>
</evidence>
<feature type="compositionally biased region" description="Low complexity" evidence="1">
    <location>
        <begin position="1003"/>
        <end position="1049"/>
    </location>
</feature>
<evidence type="ECO:0000256" key="2">
    <source>
        <dbReference type="SAM" id="Phobius"/>
    </source>
</evidence>
<proteinExistence type="predicted"/>
<accession>F4Q0W7</accession>
<dbReference type="InterPro" id="IPR039877">
    <property type="entry name" value="TMEM131-like"/>
</dbReference>
<feature type="compositionally biased region" description="Low complexity" evidence="1">
    <location>
        <begin position="791"/>
        <end position="835"/>
    </location>
</feature>
<feature type="compositionally biased region" description="Low complexity" evidence="1">
    <location>
        <begin position="769"/>
        <end position="782"/>
    </location>
</feature>
<dbReference type="Proteomes" id="UP000007797">
    <property type="component" value="Unassembled WGS sequence"/>
</dbReference>
<feature type="compositionally biased region" description="Low complexity" evidence="1">
    <location>
        <begin position="527"/>
        <end position="541"/>
    </location>
</feature>
<feature type="region of interest" description="Disordered" evidence="1">
    <location>
        <begin position="1068"/>
        <end position="1090"/>
    </location>
</feature>
<feature type="region of interest" description="Disordered" evidence="1">
    <location>
        <begin position="487"/>
        <end position="589"/>
    </location>
</feature>
<dbReference type="RefSeq" id="XP_004366372.1">
    <property type="nucleotide sequence ID" value="XM_004366315.1"/>
</dbReference>
<dbReference type="Pfam" id="PF24501">
    <property type="entry name" value="Ig_TMEM131L_5"/>
    <property type="match status" value="1"/>
</dbReference>
<feature type="region of interest" description="Disordered" evidence="1">
    <location>
        <begin position="117"/>
        <end position="144"/>
    </location>
</feature>
<dbReference type="GO" id="GO:0016020">
    <property type="term" value="C:membrane"/>
    <property type="evidence" value="ECO:0007669"/>
    <property type="project" value="TreeGrafter"/>
</dbReference>
<keyword evidence="2" id="KW-0472">Membrane</keyword>
<gene>
    <name evidence="4" type="ORF">DFA_03962</name>
</gene>
<feature type="transmembrane region" description="Helical" evidence="2">
    <location>
        <begin position="425"/>
        <end position="444"/>
    </location>
</feature>